<dbReference type="EMBL" id="JH817887">
    <property type="protein sequence ID" value="EKC41065.1"/>
    <property type="molecule type" value="Genomic_DNA"/>
</dbReference>
<sequence>MTPREVMFLRVCHTQRRYSYWPRCQLIHPVLRRLCTSGIANGDPKNEMTTLWISVLAVLAGIVCGQNQDFDLSQFDFSGMNFGGNQPANNGPTQPPAGLAFSNQASGNNVQPPPMGSNQGNPMTMQNNQQPMLNNPQQQANQMAFPQQNQNMAARNQFQQPIQSSRVNTGSLTPEESWLTVGGSQMQNRNPALSGSVGNGMAMNPNGQPGFPMQNGFPQNGPQGGFPNNPQTGFNNQGGRFPPNQGPGGAFEQFGTPGNDMFTFNVNAMGTGPSDFSAFNNNPFAGTPFGEGINVDQNQFGNPNMRNPMNPFGRQQPQVSFIDPSDLPPSVRMAMNMNGRPVGGFMGPAPGGLPGLAGFTGFQPPVLTPIQQQSRGGIGGFLSRIFG</sequence>
<feature type="region of interest" description="Disordered" evidence="1">
    <location>
        <begin position="83"/>
        <end position="140"/>
    </location>
</feature>
<organism evidence="2">
    <name type="scientific">Magallana gigas</name>
    <name type="common">Pacific oyster</name>
    <name type="synonym">Crassostrea gigas</name>
    <dbReference type="NCBI Taxonomy" id="29159"/>
    <lineage>
        <taxon>Eukaryota</taxon>
        <taxon>Metazoa</taxon>
        <taxon>Spiralia</taxon>
        <taxon>Lophotrochozoa</taxon>
        <taxon>Mollusca</taxon>
        <taxon>Bivalvia</taxon>
        <taxon>Autobranchia</taxon>
        <taxon>Pteriomorphia</taxon>
        <taxon>Ostreida</taxon>
        <taxon>Ostreoidea</taxon>
        <taxon>Ostreidae</taxon>
        <taxon>Magallana</taxon>
    </lineage>
</organism>
<feature type="compositionally biased region" description="Polar residues" evidence="1">
    <location>
        <begin position="83"/>
        <end position="92"/>
    </location>
</feature>
<dbReference type="HOGENOM" id="CLU_714235_0_0_1"/>
<accession>K1RHU2</accession>
<name>K1RHU2_MAGGI</name>
<dbReference type="InParanoid" id="K1RHU2"/>
<gene>
    <name evidence="2" type="ORF">CGI_10024908</name>
</gene>
<protein>
    <submittedName>
        <fullName evidence="2">Uncharacterized protein</fullName>
    </submittedName>
</protein>
<reference evidence="2" key="1">
    <citation type="journal article" date="2012" name="Nature">
        <title>The oyster genome reveals stress adaptation and complexity of shell formation.</title>
        <authorList>
            <person name="Zhang G."/>
            <person name="Fang X."/>
            <person name="Guo X."/>
            <person name="Li L."/>
            <person name="Luo R."/>
            <person name="Xu F."/>
            <person name="Yang P."/>
            <person name="Zhang L."/>
            <person name="Wang X."/>
            <person name="Qi H."/>
            <person name="Xiong Z."/>
            <person name="Que H."/>
            <person name="Xie Y."/>
            <person name="Holland P.W."/>
            <person name="Paps J."/>
            <person name="Zhu Y."/>
            <person name="Wu F."/>
            <person name="Chen Y."/>
            <person name="Wang J."/>
            <person name="Peng C."/>
            <person name="Meng J."/>
            <person name="Yang L."/>
            <person name="Liu J."/>
            <person name="Wen B."/>
            <person name="Zhang N."/>
            <person name="Huang Z."/>
            <person name="Zhu Q."/>
            <person name="Feng Y."/>
            <person name="Mount A."/>
            <person name="Hedgecock D."/>
            <person name="Xu Z."/>
            <person name="Liu Y."/>
            <person name="Domazet-Loso T."/>
            <person name="Du Y."/>
            <person name="Sun X."/>
            <person name="Zhang S."/>
            <person name="Liu B."/>
            <person name="Cheng P."/>
            <person name="Jiang X."/>
            <person name="Li J."/>
            <person name="Fan D."/>
            <person name="Wang W."/>
            <person name="Fu W."/>
            <person name="Wang T."/>
            <person name="Wang B."/>
            <person name="Zhang J."/>
            <person name="Peng Z."/>
            <person name="Li Y."/>
            <person name="Li N."/>
            <person name="Wang J."/>
            <person name="Chen M."/>
            <person name="He Y."/>
            <person name="Tan F."/>
            <person name="Song X."/>
            <person name="Zheng Q."/>
            <person name="Huang R."/>
            <person name="Yang H."/>
            <person name="Du X."/>
            <person name="Chen L."/>
            <person name="Yang M."/>
            <person name="Gaffney P.M."/>
            <person name="Wang S."/>
            <person name="Luo L."/>
            <person name="She Z."/>
            <person name="Ming Y."/>
            <person name="Huang W."/>
            <person name="Zhang S."/>
            <person name="Huang B."/>
            <person name="Zhang Y."/>
            <person name="Qu T."/>
            <person name="Ni P."/>
            <person name="Miao G."/>
            <person name="Wang J."/>
            <person name="Wang Q."/>
            <person name="Steinberg C.E."/>
            <person name="Wang H."/>
            <person name="Li N."/>
            <person name="Qian L."/>
            <person name="Zhang G."/>
            <person name="Li Y."/>
            <person name="Yang H."/>
            <person name="Liu X."/>
            <person name="Wang J."/>
            <person name="Yin Y."/>
            <person name="Wang J."/>
        </authorList>
    </citation>
    <scope>NUCLEOTIDE SEQUENCE [LARGE SCALE GENOMIC DNA]</scope>
    <source>
        <strain evidence="2">05x7-T-G4-1.051#20</strain>
    </source>
</reference>
<evidence type="ECO:0000256" key="1">
    <source>
        <dbReference type="SAM" id="MobiDB-lite"/>
    </source>
</evidence>
<feature type="compositionally biased region" description="Polar residues" evidence="1">
    <location>
        <begin position="165"/>
        <end position="174"/>
    </location>
</feature>
<feature type="compositionally biased region" description="Low complexity" evidence="1">
    <location>
        <begin position="118"/>
        <end position="140"/>
    </location>
</feature>
<proteinExistence type="predicted"/>
<feature type="compositionally biased region" description="Polar residues" evidence="1">
    <location>
        <begin position="101"/>
        <end position="110"/>
    </location>
</feature>
<feature type="compositionally biased region" description="Low complexity" evidence="1">
    <location>
        <begin position="214"/>
        <end position="231"/>
    </location>
</feature>
<feature type="compositionally biased region" description="Polar residues" evidence="1">
    <location>
        <begin position="182"/>
        <end position="193"/>
    </location>
</feature>
<feature type="region of interest" description="Disordered" evidence="1">
    <location>
        <begin position="165"/>
        <end position="233"/>
    </location>
</feature>
<dbReference type="AlphaFoldDB" id="K1RHU2"/>
<evidence type="ECO:0000313" key="2">
    <source>
        <dbReference type="EMBL" id="EKC41065.1"/>
    </source>
</evidence>